<accession>A0A8H4V6T4</accession>
<evidence type="ECO:0000256" key="4">
    <source>
        <dbReference type="ARBA" id="ARBA00023002"/>
    </source>
</evidence>
<feature type="compositionally biased region" description="Pro residues" evidence="10">
    <location>
        <begin position="16"/>
        <end position="33"/>
    </location>
</feature>
<evidence type="ECO:0000256" key="10">
    <source>
        <dbReference type="SAM" id="MobiDB-lite"/>
    </source>
</evidence>
<dbReference type="InterPro" id="IPR013766">
    <property type="entry name" value="Thioredoxin_domain"/>
</dbReference>
<dbReference type="GO" id="GO:0005777">
    <property type="term" value="C:peroxisome"/>
    <property type="evidence" value="ECO:0007669"/>
    <property type="project" value="TreeGrafter"/>
</dbReference>
<gene>
    <name evidence="12" type="ORF">G6O67_002052</name>
</gene>
<sequence>MRAPSNPVRAPCIYESPPPTQPPPTPDTQPPSQPANHPRQQIMPTLKVGDSFPDDVAFAYIPPSAEGDIKVCGIPQQYDASKEFKAKKVILVSVPGAFTPTCQASHLPSYLDNKARLRAKGVDHVVVVAFNDPYVMSAWGKANAVADDFVIFASDADAKFSKSIGWNLGERTARYAIVVDHGKVVYASRDDDPKSIDQSGAETVLGKL</sequence>
<evidence type="ECO:0000256" key="2">
    <source>
        <dbReference type="ARBA" id="ARBA00022559"/>
    </source>
</evidence>
<evidence type="ECO:0000256" key="7">
    <source>
        <dbReference type="ARBA" id="ARBA00079296"/>
    </source>
</evidence>
<dbReference type="FunFam" id="3.40.30.10:FF:000020">
    <property type="entry name" value="Peroxiredoxin"/>
    <property type="match status" value="1"/>
</dbReference>
<dbReference type="GO" id="GO:0008379">
    <property type="term" value="F:thioredoxin peroxidase activity"/>
    <property type="evidence" value="ECO:0007669"/>
    <property type="project" value="InterPro"/>
</dbReference>
<evidence type="ECO:0000256" key="6">
    <source>
        <dbReference type="ARBA" id="ARBA00032824"/>
    </source>
</evidence>
<dbReference type="GO" id="GO:0034599">
    <property type="term" value="P:cellular response to oxidative stress"/>
    <property type="evidence" value="ECO:0007669"/>
    <property type="project" value="InterPro"/>
</dbReference>
<dbReference type="Gene3D" id="3.40.30.10">
    <property type="entry name" value="Glutaredoxin"/>
    <property type="match status" value="1"/>
</dbReference>
<dbReference type="InterPro" id="IPR037944">
    <property type="entry name" value="PRX5-like"/>
</dbReference>
<evidence type="ECO:0000313" key="13">
    <source>
        <dbReference type="Proteomes" id="UP000557566"/>
    </source>
</evidence>
<protein>
    <recommendedName>
        <fullName evidence="6">Thioredoxin peroxidase</fullName>
    </recommendedName>
    <alternativeName>
        <fullName evidence="7">Thioredoxin-dependent peroxiredoxin</fullName>
    </alternativeName>
</protein>
<evidence type="ECO:0000256" key="8">
    <source>
        <dbReference type="PIRSR" id="PIRSR637944-1"/>
    </source>
</evidence>
<keyword evidence="3 9" id="KW-0049">Antioxidant</keyword>
<evidence type="ECO:0000313" key="12">
    <source>
        <dbReference type="EMBL" id="KAF4510138.1"/>
    </source>
</evidence>
<keyword evidence="4 9" id="KW-0560">Oxidoreductase</keyword>
<proteinExistence type="inferred from homology"/>
<evidence type="ECO:0000256" key="1">
    <source>
        <dbReference type="ARBA" id="ARBA00010505"/>
    </source>
</evidence>
<dbReference type="GO" id="GO:0045454">
    <property type="term" value="P:cell redox homeostasis"/>
    <property type="evidence" value="ECO:0007669"/>
    <property type="project" value="TreeGrafter"/>
</dbReference>
<comment type="similarity">
    <text evidence="1 9">Belongs to the peroxiredoxin family. Prx5 subfamily.</text>
</comment>
<dbReference type="InterPro" id="IPR036249">
    <property type="entry name" value="Thioredoxin-like_sf"/>
</dbReference>
<dbReference type="PROSITE" id="PS51352">
    <property type="entry name" value="THIOREDOXIN_2"/>
    <property type="match status" value="1"/>
</dbReference>
<dbReference type="Proteomes" id="UP000557566">
    <property type="component" value="Unassembled WGS sequence"/>
</dbReference>
<feature type="domain" description="Thioredoxin" evidence="11">
    <location>
        <begin position="46"/>
        <end position="208"/>
    </location>
</feature>
<comment type="function">
    <text evidence="9">Thiol-specific peroxidase that catalyzes the reduction of hydrogen peroxide and organic hydroperoxides to water and alcohols, respectively. Plays a role in cell protection against oxidative stress by detoxifying peroxides.</text>
</comment>
<dbReference type="OrthoDB" id="195498at2759"/>
<evidence type="ECO:0000256" key="9">
    <source>
        <dbReference type="RuleBase" id="RU366011"/>
    </source>
</evidence>
<dbReference type="GO" id="GO:0005739">
    <property type="term" value="C:mitochondrion"/>
    <property type="evidence" value="ECO:0007669"/>
    <property type="project" value="TreeGrafter"/>
</dbReference>
<organism evidence="12 13">
    <name type="scientific">Ophiocordyceps sinensis</name>
    <dbReference type="NCBI Taxonomy" id="72228"/>
    <lineage>
        <taxon>Eukaryota</taxon>
        <taxon>Fungi</taxon>
        <taxon>Dikarya</taxon>
        <taxon>Ascomycota</taxon>
        <taxon>Pezizomycotina</taxon>
        <taxon>Sordariomycetes</taxon>
        <taxon>Hypocreomycetidae</taxon>
        <taxon>Hypocreales</taxon>
        <taxon>Ophiocordycipitaceae</taxon>
        <taxon>Ophiocordyceps</taxon>
    </lineage>
</organism>
<keyword evidence="5 9" id="KW-0676">Redox-active center</keyword>
<dbReference type="SUPFAM" id="SSF52833">
    <property type="entry name" value="Thioredoxin-like"/>
    <property type="match status" value="1"/>
</dbReference>
<name>A0A8H4V6T4_9HYPO</name>
<dbReference type="EMBL" id="JAAVMX010000003">
    <property type="protein sequence ID" value="KAF4510138.1"/>
    <property type="molecule type" value="Genomic_DNA"/>
</dbReference>
<dbReference type="Pfam" id="PF08534">
    <property type="entry name" value="Redoxin"/>
    <property type="match status" value="1"/>
</dbReference>
<dbReference type="PANTHER" id="PTHR10430:SF16">
    <property type="entry name" value="PEROXIREDOXIN-5, MITOCHONDRIAL"/>
    <property type="match status" value="1"/>
</dbReference>
<dbReference type="CDD" id="cd03013">
    <property type="entry name" value="PRX5_like"/>
    <property type="match status" value="1"/>
</dbReference>
<feature type="active site" description="Cysteine sulfenic acid (-SOH) intermediate" evidence="8">
    <location>
        <position position="102"/>
    </location>
</feature>
<feature type="region of interest" description="Disordered" evidence="10">
    <location>
        <begin position="1"/>
        <end position="42"/>
    </location>
</feature>
<dbReference type="PANTHER" id="PTHR10430">
    <property type="entry name" value="PEROXIREDOXIN"/>
    <property type="match status" value="1"/>
</dbReference>
<dbReference type="GO" id="GO:0042744">
    <property type="term" value="P:hydrogen peroxide catabolic process"/>
    <property type="evidence" value="ECO:0007669"/>
    <property type="project" value="TreeGrafter"/>
</dbReference>
<keyword evidence="13" id="KW-1185">Reference proteome</keyword>
<reference evidence="12 13" key="1">
    <citation type="journal article" date="2020" name="Genome Biol. Evol.">
        <title>A new high-quality draft genome assembly of the Chinese cordyceps Ophiocordyceps sinensis.</title>
        <authorList>
            <person name="Shu R."/>
            <person name="Zhang J."/>
            <person name="Meng Q."/>
            <person name="Zhang H."/>
            <person name="Zhou G."/>
            <person name="Li M."/>
            <person name="Wu P."/>
            <person name="Zhao Y."/>
            <person name="Chen C."/>
            <person name="Qin Q."/>
        </authorList>
    </citation>
    <scope>NUCLEOTIDE SEQUENCE [LARGE SCALE GENOMIC DNA]</scope>
    <source>
        <strain evidence="12 13">IOZ07</strain>
    </source>
</reference>
<keyword evidence="2 9" id="KW-0575">Peroxidase</keyword>
<dbReference type="AlphaFoldDB" id="A0A8H4V6T4"/>
<evidence type="ECO:0000256" key="3">
    <source>
        <dbReference type="ARBA" id="ARBA00022862"/>
    </source>
</evidence>
<comment type="caution">
    <text evidence="12">The sequence shown here is derived from an EMBL/GenBank/DDBJ whole genome shotgun (WGS) entry which is preliminary data.</text>
</comment>
<evidence type="ECO:0000259" key="11">
    <source>
        <dbReference type="PROSITE" id="PS51352"/>
    </source>
</evidence>
<evidence type="ECO:0000256" key="5">
    <source>
        <dbReference type="ARBA" id="ARBA00023284"/>
    </source>
</evidence>
<dbReference type="InterPro" id="IPR013740">
    <property type="entry name" value="Redoxin"/>
</dbReference>